<evidence type="ECO:0008006" key="2">
    <source>
        <dbReference type="Google" id="ProtNLM"/>
    </source>
</evidence>
<evidence type="ECO:0000313" key="1">
    <source>
        <dbReference type="EMBL" id="KKK51724.1"/>
    </source>
</evidence>
<sequence>MDIREFLDYYFYKEDIQHWLEQSELTKTGNKNELIDKLVDDDEFDLEDIPNLYYKDRLQEMCDDLEIPRSGTIQEIWIRISEILIELIDDLHMYSSQVDLIIDDDNSIHIVENEGCLKIILIEYPEKIDLSSNSIRFIVHAENNCELETKACIWYDPTWVNRERKTNPFFRVRGNSSKVTSFVIPTPNGEGEFLTIVKLLDYEKVGFEDQNPHTNIHRDNRRRDCRLDSRAKCRAYQD</sequence>
<dbReference type="EMBL" id="LAZR01067366">
    <property type="protein sequence ID" value="KKK51724.1"/>
    <property type="molecule type" value="Genomic_DNA"/>
</dbReference>
<gene>
    <name evidence="1" type="ORF">LCGC14_3112090</name>
</gene>
<accession>A0A0F8YC67</accession>
<comment type="caution">
    <text evidence="1">The sequence shown here is derived from an EMBL/GenBank/DDBJ whole genome shotgun (WGS) entry which is preliminary data.</text>
</comment>
<proteinExistence type="predicted"/>
<organism evidence="1">
    <name type="scientific">marine sediment metagenome</name>
    <dbReference type="NCBI Taxonomy" id="412755"/>
    <lineage>
        <taxon>unclassified sequences</taxon>
        <taxon>metagenomes</taxon>
        <taxon>ecological metagenomes</taxon>
    </lineage>
</organism>
<feature type="non-terminal residue" evidence="1">
    <location>
        <position position="238"/>
    </location>
</feature>
<reference evidence="1" key="1">
    <citation type="journal article" date="2015" name="Nature">
        <title>Complex archaea that bridge the gap between prokaryotes and eukaryotes.</title>
        <authorList>
            <person name="Spang A."/>
            <person name="Saw J.H."/>
            <person name="Jorgensen S.L."/>
            <person name="Zaremba-Niedzwiedzka K."/>
            <person name="Martijn J."/>
            <person name="Lind A.E."/>
            <person name="van Eijk R."/>
            <person name="Schleper C."/>
            <person name="Guy L."/>
            <person name="Ettema T.J."/>
        </authorList>
    </citation>
    <scope>NUCLEOTIDE SEQUENCE</scope>
</reference>
<protein>
    <recommendedName>
        <fullName evidence="2">SAP domain-containing protein</fullName>
    </recommendedName>
</protein>
<dbReference type="AlphaFoldDB" id="A0A0F8YC67"/>
<name>A0A0F8YC67_9ZZZZ</name>